<dbReference type="Gene3D" id="3.10.20.90">
    <property type="entry name" value="Phosphatidylinositol 3-kinase Catalytic Subunit, Chain A, domain 1"/>
    <property type="match status" value="1"/>
</dbReference>
<keyword evidence="7 9" id="KW-0072">Autophagy</keyword>
<evidence type="ECO:0000256" key="1">
    <source>
        <dbReference type="ARBA" id="ARBA00004623"/>
    </source>
</evidence>
<dbReference type="GO" id="GO:0000045">
    <property type="term" value="P:autophagosome assembly"/>
    <property type="evidence" value="ECO:0007669"/>
    <property type="project" value="InterPro"/>
</dbReference>
<evidence type="ECO:0000256" key="4">
    <source>
        <dbReference type="ARBA" id="ARBA00015875"/>
    </source>
</evidence>
<keyword evidence="11" id="KW-1185">Reference proteome</keyword>
<organism evidence="10 11">
    <name type="scientific">Cutaneotrichosporon oleaginosum</name>
    <dbReference type="NCBI Taxonomy" id="879819"/>
    <lineage>
        <taxon>Eukaryota</taxon>
        <taxon>Fungi</taxon>
        <taxon>Dikarya</taxon>
        <taxon>Basidiomycota</taxon>
        <taxon>Agaricomycotina</taxon>
        <taxon>Tremellomycetes</taxon>
        <taxon>Trichosporonales</taxon>
        <taxon>Trichosporonaceae</taxon>
        <taxon>Cutaneotrichosporon</taxon>
    </lineage>
</organism>
<name>A0A0J1B9P0_9TREE</name>
<keyword evidence="9" id="KW-0653">Protein transport</keyword>
<evidence type="ECO:0000256" key="3">
    <source>
        <dbReference type="ARBA" id="ARBA00011288"/>
    </source>
</evidence>
<evidence type="ECO:0000256" key="9">
    <source>
        <dbReference type="RuleBase" id="RU361201"/>
    </source>
</evidence>
<dbReference type="Proteomes" id="UP000053611">
    <property type="component" value="Unassembled WGS sequence"/>
</dbReference>
<keyword evidence="9" id="KW-0813">Transport</keyword>
<dbReference type="GO" id="GO:0034045">
    <property type="term" value="C:phagophore assembly site membrane"/>
    <property type="evidence" value="ECO:0007669"/>
    <property type="project" value="UniProtKB-SubCell"/>
</dbReference>
<dbReference type="GO" id="GO:0097352">
    <property type="term" value="P:autophagosome maturation"/>
    <property type="evidence" value="ECO:0007669"/>
    <property type="project" value="TreeGrafter"/>
</dbReference>
<dbReference type="GO" id="GO:0019776">
    <property type="term" value="F:Atg8-family ligase activity"/>
    <property type="evidence" value="ECO:0007669"/>
    <property type="project" value="TreeGrafter"/>
</dbReference>
<proteinExistence type="inferred from homology"/>
<dbReference type="AlphaFoldDB" id="A0A0J1B9P0"/>
<evidence type="ECO:0000256" key="7">
    <source>
        <dbReference type="ARBA" id="ARBA00023006"/>
    </source>
</evidence>
<comment type="subcellular location">
    <subcellularLocation>
        <location evidence="1 9">Preautophagosomal structure membrane</location>
        <topology evidence="1 9">Peripheral membrane protein</topology>
    </subcellularLocation>
</comment>
<keyword evidence="6 9" id="KW-0833">Ubl conjugation pathway</keyword>
<keyword evidence="9" id="KW-0472">Membrane</keyword>
<dbReference type="GO" id="GO:0061723">
    <property type="term" value="P:glycophagy"/>
    <property type="evidence" value="ECO:0007669"/>
    <property type="project" value="TreeGrafter"/>
</dbReference>
<accession>A0A0J1B9P0</accession>
<dbReference type="PANTHER" id="PTHR13385:SF0">
    <property type="entry name" value="UBIQUITIN-LIKE PROTEIN ATG12"/>
    <property type="match status" value="1"/>
</dbReference>
<dbReference type="GeneID" id="28982976"/>
<comment type="function">
    <text evidence="8">Ubiquitin-like protein involved in cytoplasm to vacuole transport (Cvt), autophagy vesicles formation, mitophagy, and nucleophagy. Conjugation with ATG5 through a ubiquitin-like conjugating system involving also ATG7 as an E1-like activating enzyme and ATG10 as an E2-like conjugating enzyme, is essential for its function. The ATG12-ATG5 conjugate functions as an E3-like enzyme which is required for lipidation of ATG8 and ATG8 association to the vesicle membranes.</text>
</comment>
<keyword evidence="5 9" id="KW-1017">Isopeptide bond</keyword>
<evidence type="ECO:0000256" key="6">
    <source>
        <dbReference type="ARBA" id="ARBA00022786"/>
    </source>
</evidence>
<sequence length="116" mass="12678">MSTAVDASPPTIPAATLAVLDKSKIRKDVKIVVLFKSIGSAPIMKSNIFKISSANKFQTVTTFLRKQLGFKNTDPLFTYINGAFAPTPDDIVGNLFDCYQTGDRLIVNYSNTQAWG</sequence>
<dbReference type="CDD" id="cd01612">
    <property type="entry name" value="Ubl_ATG12"/>
    <property type="match status" value="1"/>
</dbReference>
<dbReference type="EMBL" id="KQ087186">
    <property type="protein sequence ID" value="KLT44564.1"/>
    <property type="molecule type" value="Genomic_DNA"/>
</dbReference>
<evidence type="ECO:0000256" key="5">
    <source>
        <dbReference type="ARBA" id="ARBA00022499"/>
    </source>
</evidence>
<dbReference type="FunFam" id="3.10.20.90:FF:000150">
    <property type="entry name" value="Ubiquitin-like protein ATG12"/>
    <property type="match status" value="1"/>
</dbReference>
<evidence type="ECO:0000256" key="2">
    <source>
        <dbReference type="ARBA" id="ARBA00007778"/>
    </source>
</evidence>
<dbReference type="InterPro" id="IPR029071">
    <property type="entry name" value="Ubiquitin-like_domsf"/>
</dbReference>
<dbReference type="GO" id="GO:0015031">
    <property type="term" value="P:protein transport"/>
    <property type="evidence" value="ECO:0007669"/>
    <property type="project" value="UniProtKB-KW"/>
</dbReference>
<dbReference type="SUPFAM" id="SSF54236">
    <property type="entry name" value="Ubiquitin-like"/>
    <property type="match status" value="1"/>
</dbReference>
<evidence type="ECO:0000313" key="10">
    <source>
        <dbReference type="EMBL" id="KLT44564.1"/>
    </source>
</evidence>
<evidence type="ECO:0000256" key="8">
    <source>
        <dbReference type="ARBA" id="ARBA00025360"/>
    </source>
</evidence>
<dbReference type="InterPro" id="IPR007242">
    <property type="entry name" value="Atg12"/>
</dbReference>
<dbReference type="GO" id="GO:0000422">
    <property type="term" value="P:autophagy of mitochondrion"/>
    <property type="evidence" value="ECO:0007669"/>
    <property type="project" value="TreeGrafter"/>
</dbReference>
<protein>
    <recommendedName>
        <fullName evidence="4 9">Ubiquitin-like protein ATG12</fullName>
    </recommendedName>
</protein>
<dbReference type="GO" id="GO:0000421">
    <property type="term" value="C:autophagosome membrane"/>
    <property type="evidence" value="ECO:0007669"/>
    <property type="project" value="TreeGrafter"/>
</dbReference>
<reference evidence="10 11" key="1">
    <citation type="submission" date="2015-03" db="EMBL/GenBank/DDBJ databases">
        <title>Genomics and transcriptomics of the oil-accumulating basidiomycete yeast T. oleaginosus allow insights into substrate utilization and the diverse evolutionary trajectories of mating systems in fungi.</title>
        <authorList>
            <consortium name="DOE Joint Genome Institute"/>
            <person name="Kourist R."/>
            <person name="Kracht O."/>
            <person name="Bracharz F."/>
            <person name="Lipzen A."/>
            <person name="Nolan M."/>
            <person name="Ohm R."/>
            <person name="Grigoriev I."/>
            <person name="Sun S."/>
            <person name="Heitman J."/>
            <person name="Bruck T."/>
            <person name="Nowrousian M."/>
        </authorList>
    </citation>
    <scope>NUCLEOTIDE SEQUENCE [LARGE SCALE GENOMIC DNA]</scope>
    <source>
        <strain evidence="10 11">IBC0246</strain>
    </source>
</reference>
<comment type="similarity">
    <text evidence="2 9">Belongs to the ATG12 family.</text>
</comment>
<dbReference type="GO" id="GO:0034274">
    <property type="term" value="C:Atg12-Atg5-Atg16 complex"/>
    <property type="evidence" value="ECO:0007669"/>
    <property type="project" value="TreeGrafter"/>
</dbReference>
<dbReference type="GO" id="GO:0034727">
    <property type="term" value="P:piecemeal microautophagy of the nucleus"/>
    <property type="evidence" value="ECO:0007669"/>
    <property type="project" value="TreeGrafter"/>
</dbReference>
<dbReference type="STRING" id="879819.A0A0J1B9P0"/>
<dbReference type="PANTHER" id="PTHR13385">
    <property type="entry name" value="AUTOPHAGY PROTEIN 12"/>
    <property type="match status" value="1"/>
</dbReference>
<comment type="subunit">
    <text evidence="3 9">Forms a conjugate with ATG5.</text>
</comment>
<dbReference type="OrthoDB" id="10003551at2759"/>
<dbReference type="Pfam" id="PF04110">
    <property type="entry name" value="APG12"/>
    <property type="match status" value="1"/>
</dbReference>
<gene>
    <name evidence="10" type="ORF">CC85DRAFT_283501</name>
</gene>
<evidence type="ECO:0000313" key="11">
    <source>
        <dbReference type="Proteomes" id="UP000053611"/>
    </source>
</evidence>